<organism evidence="2 3">
    <name type="scientific">Mucuna pruriens</name>
    <name type="common">Velvet bean</name>
    <name type="synonym">Dolichos pruriens</name>
    <dbReference type="NCBI Taxonomy" id="157652"/>
    <lineage>
        <taxon>Eukaryota</taxon>
        <taxon>Viridiplantae</taxon>
        <taxon>Streptophyta</taxon>
        <taxon>Embryophyta</taxon>
        <taxon>Tracheophyta</taxon>
        <taxon>Spermatophyta</taxon>
        <taxon>Magnoliopsida</taxon>
        <taxon>eudicotyledons</taxon>
        <taxon>Gunneridae</taxon>
        <taxon>Pentapetalae</taxon>
        <taxon>rosids</taxon>
        <taxon>fabids</taxon>
        <taxon>Fabales</taxon>
        <taxon>Fabaceae</taxon>
        <taxon>Papilionoideae</taxon>
        <taxon>50 kb inversion clade</taxon>
        <taxon>NPAAA clade</taxon>
        <taxon>indigoferoid/millettioid clade</taxon>
        <taxon>Phaseoleae</taxon>
        <taxon>Mucuna</taxon>
    </lineage>
</organism>
<dbReference type="AlphaFoldDB" id="A0A371H321"/>
<keyword evidence="3" id="KW-1185">Reference proteome</keyword>
<comment type="caution">
    <text evidence="2">The sequence shown here is derived from an EMBL/GenBank/DDBJ whole genome shotgun (WGS) entry which is preliminary data.</text>
</comment>
<evidence type="ECO:0000256" key="1">
    <source>
        <dbReference type="SAM" id="Phobius"/>
    </source>
</evidence>
<feature type="non-terminal residue" evidence="2">
    <location>
        <position position="1"/>
    </location>
</feature>
<evidence type="ECO:0000313" key="2">
    <source>
        <dbReference type="EMBL" id="RDX97224.1"/>
    </source>
</evidence>
<dbReference type="Proteomes" id="UP000257109">
    <property type="component" value="Unassembled WGS sequence"/>
</dbReference>
<feature type="transmembrane region" description="Helical" evidence="1">
    <location>
        <begin position="49"/>
        <end position="72"/>
    </location>
</feature>
<gene>
    <name evidence="2" type="ORF">CR513_20025</name>
</gene>
<name>A0A371H321_MUCPR</name>
<keyword evidence="1" id="KW-0812">Transmembrane</keyword>
<accession>A0A371H321</accession>
<dbReference type="EMBL" id="QJKJ01003709">
    <property type="protein sequence ID" value="RDX97224.1"/>
    <property type="molecule type" value="Genomic_DNA"/>
</dbReference>
<evidence type="ECO:0000313" key="3">
    <source>
        <dbReference type="Proteomes" id="UP000257109"/>
    </source>
</evidence>
<sequence>MTLGFICVLQDELHSSSTCNKVTHFGASSDSLCSKFSLIPKLRPDKDCFIILVLYLVMGPLVSCKFSLALLVGSLSSMLDLWAQAISELHTLRAFTCSEMVVRTDESLPHPTRARLLMIGTIDLSPSKLASAHPRLNSIHSMPDYSHNVLHPHGGAQFFNGISLDRGSTGYGMRGPRSSSDLLHDLDLEIEITLHRLRKARNIVVSNSSNFVSSYDNSSLVINTSDFVEYSSTNNFVKPK</sequence>
<keyword evidence="1" id="KW-0472">Membrane</keyword>
<reference evidence="2" key="1">
    <citation type="submission" date="2018-05" db="EMBL/GenBank/DDBJ databases">
        <title>Draft genome of Mucuna pruriens seed.</title>
        <authorList>
            <person name="Nnadi N.E."/>
            <person name="Vos R."/>
            <person name="Hasami M.H."/>
            <person name="Devisetty U.K."/>
            <person name="Aguiy J.C."/>
        </authorList>
    </citation>
    <scope>NUCLEOTIDE SEQUENCE [LARGE SCALE GENOMIC DNA]</scope>
    <source>
        <strain evidence="2">JCA_2017</strain>
    </source>
</reference>
<proteinExistence type="predicted"/>
<protein>
    <submittedName>
        <fullName evidence="2">Uncharacterized protein</fullName>
    </submittedName>
</protein>
<keyword evidence="1" id="KW-1133">Transmembrane helix</keyword>